<evidence type="ECO:0000313" key="3">
    <source>
        <dbReference type="Proteomes" id="UP000465601"/>
    </source>
</evidence>
<dbReference type="InterPro" id="IPR011990">
    <property type="entry name" value="TPR-like_helical_dom_sf"/>
</dbReference>
<dbReference type="AlphaFoldDB" id="A0A833HNC3"/>
<dbReference type="Pfam" id="PF13424">
    <property type="entry name" value="TPR_12"/>
    <property type="match status" value="1"/>
</dbReference>
<organism evidence="2 3">
    <name type="scientific">Alkaliphilus serpentinus</name>
    <dbReference type="NCBI Taxonomy" id="1482731"/>
    <lineage>
        <taxon>Bacteria</taxon>
        <taxon>Bacillati</taxon>
        <taxon>Bacillota</taxon>
        <taxon>Clostridia</taxon>
        <taxon>Peptostreptococcales</taxon>
        <taxon>Natronincolaceae</taxon>
        <taxon>Alkaliphilus</taxon>
    </lineage>
</organism>
<dbReference type="PANTHER" id="PTHR12558:SF13">
    <property type="entry name" value="CELL DIVISION CYCLE PROTEIN 27 HOMOLOG"/>
    <property type="match status" value="1"/>
</dbReference>
<dbReference type="Proteomes" id="UP000465601">
    <property type="component" value="Unassembled WGS sequence"/>
</dbReference>
<feature type="repeat" description="TPR" evidence="1">
    <location>
        <begin position="328"/>
        <end position="361"/>
    </location>
</feature>
<sequence length="380" mass="42867">MLSKIEAYLKDKTQELSFLTIKGDANLGIKGYSLPGEGLDVPVLTEELAASIKAGKGDEIKITSIIKGMIFTLGIDSSFKYKEEYIKFLRAANPSIEEYIFYQSTLFGQGTLEEIIFLKALITINPSNNRGLLSYGITLVNYGEGKLKDKGYEKQYRSFISEGKNILEELLNRGVNEALIYYNLAYIYKTQKKYVKAELMAERLLEVSDEELLKDHMILLLGEIKDLALYEEGYEAILSCEAQRGLPLLEGLLEQYPKWWNLRFFIGLGYRQLGDYDSALEQFIEVLELKHNQLDTLVEVGLCHAALGNNMDAVDYFELALELGGENSEILCNLAIAHIQAGDYQAAREAIEKSLDLNSEDAIAKHVYDNLMARIEADNK</sequence>
<dbReference type="OrthoDB" id="358807at2"/>
<feature type="repeat" description="TPR" evidence="1">
    <location>
        <begin position="294"/>
        <end position="327"/>
    </location>
</feature>
<dbReference type="PROSITE" id="PS50005">
    <property type="entry name" value="TPR"/>
    <property type="match status" value="3"/>
</dbReference>
<gene>
    <name evidence="2" type="ORF">F8153_09890</name>
</gene>
<dbReference type="SUPFAM" id="SSF48452">
    <property type="entry name" value="TPR-like"/>
    <property type="match status" value="2"/>
</dbReference>
<dbReference type="Pfam" id="PF13181">
    <property type="entry name" value="TPR_8"/>
    <property type="match status" value="2"/>
</dbReference>
<protein>
    <submittedName>
        <fullName evidence="2">Tetratricopeptide repeat protein</fullName>
    </submittedName>
</protein>
<dbReference type="InterPro" id="IPR019734">
    <property type="entry name" value="TPR_rpt"/>
</dbReference>
<keyword evidence="3" id="KW-1185">Reference proteome</keyword>
<dbReference type="EMBL" id="WBZB01000035">
    <property type="protein sequence ID" value="KAB3529226.1"/>
    <property type="molecule type" value="Genomic_DNA"/>
</dbReference>
<dbReference type="RefSeq" id="WP_151866199.1">
    <property type="nucleotide sequence ID" value="NZ_WBZB01000035.1"/>
</dbReference>
<dbReference type="SMART" id="SM00028">
    <property type="entry name" value="TPR"/>
    <property type="match status" value="4"/>
</dbReference>
<reference evidence="2 3" key="1">
    <citation type="submission" date="2019-10" db="EMBL/GenBank/DDBJ databases">
        <title>Alkaliphilus serpentinus sp. nov. and Alkaliphilus pronyensis sp. nov., two novel anaerobic alkaliphilic species isolated from the serpentinized-hosted hydrothermal field of the Prony Bay (New Caledonia).</title>
        <authorList>
            <person name="Postec A."/>
        </authorList>
    </citation>
    <scope>NUCLEOTIDE SEQUENCE [LARGE SCALE GENOMIC DNA]</scope>
    <source>
        <strain evidence="2 3">LacT</strain>
    </source>
</reference>
<proteinExistence type="predicted"/>
<dbReference type="Gene3D" id="1.25.40.10">
    <property type="entry name" value="Tetratricopeptide repeat domain"/>
    <property type="match status" value="2"/>
</dbReference>
<keyword evidence="1" id="KW-0802">TPR repeat</keyword>
<dbReference type="PANTHER" id="PTHR12558">
    <property type="entry name" value="CELL DIVISION CYCLE 16,23,27"/>
    <property type="match status" value="1"/>
</dbReference>
<feature type="repeat" description="TPR" evidence="1">
    <location>
        <begin position="260"/>
        <end position="293"/>
    </location>
</feature>
<accession>A0A833HNC3</accession>
<evidence type="ECO:0000313" key="2">
    <source>
        <dbReference type="EMBL" id="KAB3529226.1"/>
    </source>
</evidence>
<comment type="caution">
    <text evidence="2">The sequence shown here is derived from an EMBL/GenBank/DDBJ whole genome shotgun (WGS) entry which is preliminary data.</text>
</comment>
<name>A0A833HNC3_9FIRM</name>
<evidence type="ECO:0000256" key="1">
    <source>
        <dbReference type="PROSITE-ProRule" id="PRU00339"/>
    </source>
</evidence>